<feature type="compositionally biased region" description="Polar residues" evidence="1">
    <location>
        <begin position="20"/>
        <end position="37"/>
    </location>
</feature>
<dbReference type="EMBL" id="KY314194">
    <property type="protein sequence ID" value="AQS22628.1"/>
    <property type="molecule type" value="mRNA"/>
</dbReference>
<protein>
    <submittedName>
        <fullName evidence="2">Uncharacterized protein</fullName>
    </submittedName>
</protein>
<sequence>MLKRPKGPTSVLKQPPISRRANNLNSQPVPLNNQSSPPKLMIKYL</sequence>
<accession>A0A1S6GL89</accession>
<dbReference type="AlphaFoldDB" id="A0A1S6GL89"/>
<reference evidence="2" key="1">
    <citation type="journal article" date="2017" name="Aquat. Toxicol.">
        <title>Spliced leader-based analyses reveal the effects of polycyclic aromatic hydrocarbons on gene expression in the copepod Pseudodiaptomus poplesia.</title>
        <authorList>
            <person name="Zhuang Y."/>
            <person name="Yang F."/>
            <person name="Xu D."/>
            <person name="Chen H."/>
            <person name="Zhang H."/>
            <person name="Liu G."/>
        </authorList>
    </citation>
    <scope>NUCLEOTIDE SEQUENCE</scope>
</reference>
<evidence type="ECO:0000256" key="1">
    <source>
        <dbReference type="SAM" id="MobiDB-lite"/>
    </source>
</evidence>
<organism evidence="2">
    <name type="scientific">Pseudodiaptomus poplesia</name>
    <dbReference type="NCBI Taxonomy" id="213370"/>
    <lineage>
        <taxon>Eukaryota</taxon>
        <taxon>Metazoa</taxon>
        <taxon>Ecdysozoa</taxon>
        <taxon>Arthropoda</taxon>
        <taxon>Crustacea</taxon>
        <taxon>Multicrustacea</taxon>
        <taxon>Hexanauplia</taxon>
        <taxon>Copepoda</taxon>
        <taxon>Calanoida</taxon>
        <taxon>Pseudodiaptomidae</taxon>
        <taxon>Pseudodiaptomus</taxon>
    </lineage>
</organism>
<feature type="region of interest" description="Disordered" evidence="1">
    <location>
        <begin position="1"/>
        <end position="45"/>
    </location>
</feature>
<proteinExistence type="evidence at transcript level"/>
<evidence type="ECO:0000313" key="2">
    <source>
        <dbReference type="EMBL" id="AQS22628.1"/>
    </source>
</evidence>
<name>A0A1S6GL89_9MAXI</name>